<sequence length="185" mass="21983">MQRPISSVARDTLIPRNVAIVYLVRYVGVRPKEIAMLNMNNVNLAQSLIEIKGEGYRRTYRLPKAHMTYIRDYLQTIDPLKKPTWKSDQPLFVAFNNRSKDYQYDYRRDQPKRLSARSIQEMIKDEVQLATLRKLSAKHLRNSCILDYIERGRSEEEILAHFHLTHRYSLRRYKQHALSSDGFKQ</sequence>
<feature type="domain" description="Tyr recombinase" evidence="2">
    <location>
        <begin position="1"/>
        <end position="185"/>
    </location>
</feature>
<keyword evidence="1" id="KW-0233">DNA recombination</keyword>
<evidence type="ECO:0000259" key="2">
    <source>
        <dbReference type="PROSITE" id="PS51898"/>
    </source>
</evidence>
<evidence type="ECO:0000313" key="3">
    <source>
        <dbReference type="EMBL" id="UOQ49418.1"/>
    </source>
</evidence>
<organism evidence="3 4">
    <name type="scientific">Gracilibacillus caseinilyticus</name>
    <dbReference type="NCBI Taxonomy" id="2932256"/>
    <lineage>
        <taxon>Bacteria</taxon>
        <taxon>Bacillati</taxon>
        <taxon>Bacillota</taxon>
        <taxon>Bacilli</taxon>
        <taxon>Bacillales</taxon>
        <taxon>Bacillaceae</taxon>
        <taxon>Gracilibacillus</taxon>
    </lineage>
</organism>
<dbReference type="CDD" id="cd00397">
    <property type="entry name" value="DNA_BRE_C"/>
    <property type="match status" value="1"/>
</dbReference>
<proteinExistence type="predicted"/>
<dbReference type="SUPFAM" id="SSF56349">
    <property type="entry name" value="DNA breaking-rejoining enzymes"/>
    <property type="match status" value="1"/>
</dbReference>
<dbReference type="InterPro" id="IPR002104">
    <property type="entry name" value="Integrase_catalytic"/>
</dbReference>
<evidence type="ECO:0000256" key="1">
    <source>
        <dbReference type="ARBA" id="ARBA00023172"/>
    </source>
</evidence>
<dbReference type="EMBL" id="CP095072">
    <property type="protein sequence ID" value="UOQ49418.1"/>
    <property type="molecule type" value="Genomic_DNA"/>
</dbReference>
<dbReference type="PROSITE" id="PS51898">
    <property type="entry name" value="TYR_RECOMBINASE"/>
    <property type="match status" value="1"/>
</dbReference>
<name>A0ABY4EYD3_9BACI</name>
<gene>
    <name evidence="3" type="ORF">MUN88_04750</name>
</gene>
<keyword evidence="4" id="KW-1185">Reference proteome</keyword>
<dbReference type="Pfam" id="PF00589">
    <property type="entry name" value="Phage_integrase"/>
    <property type="match status" value="1"/>
</dbReference>
<evidence type="ECO:0000313" key="4">
    <source>
        <dbReference type="Proteomes" id="UP000831782"/>
    </source>
</evidence>
<accession>A0ABY4EYD3</accession>
<dbReference type="InterPro" id="IPR011010">
    <property type="entry name" value="DNA_brk_join_enz"/>
</dbReference>
<dbReference type="RefSeq" id="WP_244721480.1">
    <property type="nucleotide sequence ID" value="NZ_CP095072.1"/>
</dbReference>
<dbReference type="InterPro" id="IPR013762">
    <property type="entry name" value="Integrase-like_cat_sf"/>
</dbReference>
<protein>
    <submittedName>
        <fullName evidence="3">Site-specific integrase</fullName>
    </submittedName>
</protein>
<reference evidence="3 4" key="1">
    <citation type="submission" date="2022-04" db="EMBL/GenBank/DDBJ databases">
        <title>Gracilibacillus sp. isolated from saltern.</title>
        <authorList>
            <person name="Won M."/>
            <person name="Lee C.-M."/>
            <person name="Woen H.-Y."/>
            <person name="Kwon S.-W."/>
        </authorList>
    </citation>
    <scope>NUCLEOTIDE SEQUENCE [LARGE SCALE GENOMIC DNA]</scope>
    <source>
        <strain evidence="3 4">SSWR10-1</strain>
    </source>
</reference>
<dbReference type="Gene3D" id="1.10.443.10">
    <property type="entry name" value="Intergrase catalytic core"/>
    <property type="match status" value="1"/>
</dbReference>
<dbReference type="Proteomes" id="UP000831782">
    <property type="component" value="Chromosome"/>
</dbReference>